<evidence type="ECO:0000313" key="2">
    <source>
        <dbReference type="Proteomes" id="UP000283000"/>
    </source>
</evidence>
<dbReference type="RefSeq" id="WP_127362742.1">
    <property type="nucleotide sequence ID" value="NZ_CP025330.1"/>
</dbReference>
<dbReference type="EMBL" id="CP025330">
    <property type="protein sequence ID" value="AZT92210.1"/>
    <property type="molecule type" value="Genomic_DNA"/>
</dbReference>
<reference evidence="1 2" key="2">
    <citation type="submission" date="2019-01" db="EMBL/GenBank/DDBJ databases">
        <title>Comparative genomic analysis of Brevibacterium aurantiacum sheds light on its evolution and its adaptation to smear-ripened cheeses.</title>
        <authorList>
            <person name="Moineau S."/>
        </authorList>
    </citation>
    <scope>NUCLEOTIDE SEQUENCE [LARGE SCALE GENOMIC DNA]</scope>
    <source>
        <strain evidence="1 2">SMQ-1417</strain>
    </source>
</reference>
<dbReference type="Proteomes" id="UP000283000">
    <property type="component" value="Chromosome"/>
</dbReference>
<protein>
    <submittedName>
        <fullName evidence="1">Uncharacterized protein</fullName>
    </submittedName>
</protein>
<name>A0A3Q9NPM1_BREAU</name>
<dbReference type="AlphaFoldDB" id="A0A3Q9NPM1"/>
<evidence type="ECO:0000313" key="1">
    <source>
        <dbReference type="EMBL" id="AZT92210.1"/>
    </source>
</evidence>
<accession>A0A3Q9NPM1</accession>
<reference evidence="1 2" key="1">
    <citation type="submission" date="2017-12" db="EMBL/GenBank/DDBJ databases">
        <authorList>
            <person name="Levesque S."/>
        </authorList>
    </citation>
    <scope>NUCLEOTIDE SEQUENCE [LARGE SCALE GENOMIC DNA]</scope>
    <source>
        <strain evidence="1 2">SMQ-1417</strain>
    </source>
</reference>
<sequence>MPERRFEIQADELSLLQKACLDSGRKASVEFGAGFAMSPTRKPPMARLVSYGPATLKLYLTLVMMTKTPPHDLYRPTSSNRLAKILGYAREGKNVDSATRKMNRALRNLQNEELITVTPRTLRVPAIRVEHIPSDRKRYITLPLELWKNGWINVLSNVELATYVALRLNASGKEDSPAHVRGYERLEYGFSSEFWRRGAHELTERGIVDTSMDAPDDPEIVNRRRTIYTLRSHTIMESKPNSTR</sequence>
<gene>
    <name evidence="1" type="ORF">CXR23_02835</name>
</gene>
<proteinExistence type="predicted"/>
<organism evidence="1 2">
    <name type="scientific">Brevibacterium aurantiacum</name>
    <dbReference type="NCBI Taxonomy" id="273384"/>
    <lineage>
        <taxon>Bacteria</taxon>
        <taxon>Bacillati</taxon>
        <taxon>Actinomycetota</taxon>
        <taxon>Actinomycetes</taxon>
        <taxon>Micrococcales</taxon>
        <taxon>Brevibacteriaceae</taxon>
        <taxon>Brevibacterium</taxon>
    </lineage>
</organism>